<evidence type="ECO:0000313" key="3">
    <source>
        <dbReference type="Proteomes" id="UP001218895"/>
    </source>
</evidence>
<dbReference type="AlphaFoldDB" id="A0AAF0FQ42"/>
<name>A0AAF0FQ42_9EURY</name>
<dbReference type="GeneID" id="79949493"/>
<dbReference type="KEGG" id="manq:L1994_03805"/>
<gene>
    <name evidence="2" type="ORF">L1994_03805</name>
</gene>
<dbReference type="EMBL" id="CP091092">
    <property type="protein sequence ID" value="WFN37522.1"/>
    <property type="molecule type" value="Genomic_DNA"/>
</dbReference>
<keyword evidence="1" id="KW-0472">Membrane</keyword>
<reference evidence="2" key="1">
    <citation type="submission" date="2022-01" db="EMBL/GenBank/DDBJ databases">
        <title>Complete genome of Methanomicrobium antiquum DSM 21220.</title>
        <authorList>
            <person name="Chen S.-C."/>
            <person name="You Y.-T."/>
            <person name="Zhou Y.-Z."/>
            <person name="Lai M.-C."/>
        </authorList>
    </citation>
    <scope>NUCLEOTIDE SEQUENCE</scope>
    <source>
        <strain evidence="2">DSM 21220</strain>
    </source>
</reference>
<feature type="transmembrane region" description="Helical" evidence="1">
    <location>
        <begin position="79"/>
        <end position="97"/>
    </location>
</feature>
<evidence type="ECO:0000313" key="2">
    <source>
        <dbReference type="EMBL" id="WFN37522.1"/>
    </source>
</evidence>
<organism evidence="2 3">
    <name type="scientific">Methanomicrobium antiquum</name>
    <dbReference type="NCBI Taxonomy" id="487686"/>
    <lineage>
        <taxon>Archaea</taxon>
        <taxon>Methanobacteriati</taxon>
        <taxon>Methanobacteriota</taxon>
        <taxon>Stenosarchaea group</taxon>
        <taxon>Methanomicrobia</taxon>
        <taxon>Methanomicrobiales</taxon>
        <taxon>Methanomicrobiaceae</taxon>
        <taxon>Methanomicrobium</taxon>
    </lineage>
</organism>
<evidence type="ECO:0008006" key="4">
    <source>
        <dbReference type="Google" id="ProtNLM"/>
    </source>
</evidence>
<keyword evidence="1" id="KW-0812">Transmembrane</keyword>
<protein>
    <recommendedName>
        <fullName evidence="4">TFIIB-type zinc ribbon-containing protein</fullName>
    </recommendedName>
</protein>
<dbReference type="RefSeq" id="WP_278100362.1">
    <property type="nucleotide sequence ID" value="NZ_CP091092.1"/>
</dbReference>
<evidence type="ECO:0000256" key="1">
    <source>
        <dbReference type="SAM" id="Phobius"/>
    </source>
</evidence>
<sequence length="99" mass="11278">MSRKKFKSKSLHCPVCDSPEIFTVVGGYAGNIYRCKSCGYQGALVVEHDNDLSDEFEEALSYNTKEEDENLLDSKEKTALEVLLMVIIIMGLYLIYIRF</sequence>
<keyword evidence="1" id="KW-1133">Transmembrane helix</keyword>
<accession>A0AAF0FQ42</accession>
<keyword evidence="3" id="KW-1185">Reference proteome</keyword>
<dbReference type="Proteomes" id="UP001218895">
    <property type="component" value="Chromosome"/>
</dbReference>
<proteinExistence type="predicted"/>